<keyword evidence="3" id="KW-1185">Reference proteome</keyword>
<protein>
    <submittedName>
        <fullName evidence="2">BZIP transcription factor</fullName>
    </submittedName>
</protein>
<reference evidence="2" key="1">
    <citation type="journal article" date="2023" name="Science">
        <title>Elucidation of the pathway for biosynthesis of saponin adjuvants from the soapbark tree.</title>
        <authorList>
            <person name="Reed J."/>
            <person name="Orme A."/>
            <person name="El-Demerdash A."/>
            <person name="Owen C."/>
            <person name="Martin L.B.B."/>
            <person name="Misra R.C."/>
            <person name="Kikuchi S."/>
            <person name="Rejzek M."/>
            <person name="Martin A.C."/>
            <person name="Harkess A."/>
            <person name="Leebens-Mack J."/>
            <person name="Louveau T."/>
            <person name="Stephenson M.J."/>
            <person name="Osbourn A."/>
        </authorList>
    </citation>
    <scope>NUCLEOTIDE SEQUENCE</scope>
    <source>
        <strain evidence="2">S10</strain>
    </source>
</reference>
<feature type="region of interest" description="Disordered" evidence="1">
    <location>
        <begin position="92"/>
        <end position="128"/>
    </location>
</feature>
<accession>A0AAD7PF20</accession>
<proteinExistence type="predicted"/>
<evidence type="ECO:0000313" key="2">
    <source>
        <dbReference type="EMBL" id="KAJ7952722.1"/>
    </source>
</evidence>
<organism evidence="2 3">
    <name type="scientific">Quillaja saponaria</name>
    <name type="common">Soap bark tree</name>
    <dbReference type="NCBI Taxonomy" id="32244"/>
    <lineage>
        <taxon>Eukaryota</taxon>
        <taxon>Viridiplantae</taxon>
        <taxon>Streptophyta</taxon>
        <taxon>Embryophyta</taxon>
        <taxon>Tracheophyta</taxon>
        <taxon>Spermatophyta</taxon>
        <taxon>Magnoliopsida</taxon>
        <taxon>eudicotyledons</taxon>
        <taxon>Gunneridae</taxon>
        <taxon>Pentapetalae</taxon>
        <taxon>rosids</taxon>
        <taxon>fabids</taxon>
        <taxon>Fabales</taxon>
        <taxon>Quillajaceae</taxon>
        <taxon>Quillaja</taxon>
    </lineage>
</organism>
<evidence type="ECO:0000313" key="3">
    <source>
        <dbReference type="Proteomes" id="UP001163823"/>
    </source>
</evidence>
<gene>
    <name evidence="2" type="ORF">O6P43_024520</name>
</gene>
<name>A0AAD7PF20_QUISA</name>
<dbReference type="Proteomes" id="UP001163823">
    <property type="component" value="Chromosome 10"/>
</dbReference>
<dbReference type="EMBL" id="JARAOO010000010">
    <property type="protein sequence ID" value="KAJ7952722.1"/>
    <property type="molecule type" value="Genomic_DNA"/>
</dbReference>
<dbReference type="AlphaFoldDB" id="A0AAD7PF20"/>
<sequence length="128" mass="14704">MKRNRFDSSRFSILNRFIWILRFSKCFCLRIRDRLADSRFDIIRLRFRSSVTEFVRFGSSESDLVLAWFWFSSSEPELELTGFVCLKAEKISGHSHGGKPPSKAENGFPSKGSEGKVEAGRVDNMATE</sequence>
<evidence type="ECO:0000256" key="1">
    <source>
        <dbReference type="SAM" id="MobiDB-lite"/>
    </source>
</evidence>
<dbReference type="KEGG" id="qsa:O6P43_024520"/>
<comment type="caution">
    <text evidence="2">The sequence shown here is derived from an EMBL/GenBank/DDBJ whole genome shotgun (WGS) entry which is preliminary data.</text>
</comment>